<gene>
    <name evidence="2" type="ORF">STHAL_26125</name>
</gene>
<dbReference type="EMBL" id="JAHUVW010000001">
    <property type="protein sequence ID" value="MBV7672926.1"/>
    <property type="molecule type" value="Genomic_DNA"/>
</dbReference>
<name>A0ABS6TXR3_STRHA</name>
<evidence type="ECO:0000313" key="2">
    <source>
        <dbReference type="EMBL" id="MBV7672926.1"/>
    </source>
</evidence>
<evidence type="ECO:0000259" key="1">
    <source>
        <dbReference type="Pfam" id="PF13546"/>
    </source>
</evidence>
<dbReference type="InterPro" id="IPR038721">
    <property type="entry name" value="IS701-like_DDE_dom"/>
</dbReference>
<protein>
    <submittedName>
        <fullName evidence="2">Transposase</fullName>
    </submittedName>
</protein>
<dbReference type="InterPro" id="IPR039365">
    <property type="entry name" value="IS701-like"/>
</dbReference>
<proteinExistence type="predicted"/>
<accession>A0ABS6TXR3</accession>
<reference evidence="2 3" key="1">
    <citation type="submission" date="2021-07" db="EMBL/GenBank/DDBJ databases">
        <title>Sequencing Streptomyces halstedii LGO-A4 genome an citrus endophytic actinomycete.</title>
        <authorList>
            <person name="Samborskyy M."/>
            <person name="Scott N."/>
            <person name="Deglau R."/>
            <person name="Dickens S."/>
            <person name="Oliveira L.G."/>
        </authorList>
    </citation>
    <scope>NUCLEOTIDE SEQUENCE [LARGE SCALE GENOMIC DNA]</scope>
    <source>
        <strain evidence="2 3">LGO-A4</strain>
    </source>
</reference>
<dbReference type="Proteomes" id="UP000735541">
    <property type="component" value="Unassembled WGS sequence"/>
</dbReference>
<keyword evidence="3" id="KW-1185">Reference proteome</keyword>
<evidence type="ECO:0000313" key="3">
    <source>
        <dbReference type="Proteomes" id="UP000735541"/>
    </source>
</evidence>
<dbReference type="PANTHER" id="PTHR33627:SF1">
    <property type="entry name" value="TRANSPOSASE"/>
    <property type="match status" value="1"/>
</dbReference>
<comment type="caution">
    <text evidence="2">The sequence shown here is derived from an EMBL/GenBank/DDBJ whole genome shotgun (WGS) entry which is preliminary data.</text>
</comment>
<feature type="domain" description="Transposase IS701-like DDE" evidence="1">
    <location>
        <begin position="2"/>
        <end position="179"/>
    </location>
</feature>
<dbReference type="PANTHER" id="PTHR33627">
    <property type="entry name" value="TRANSPOSASE"/>
    <property type="match status" value="1"/>
</dbReference>
<dbReference type="Pfam" id="PF13546">
    <property type="entry name" value="DDE_5"/>
    <property type="match status" value="1"/>
</dbReference>
<organism evidence="2 3">
    <name type="scientific">Streptomyces halstedii</name>
    <dbReference type="NCBI Taxonomy" id="1944"/>
    <lineage>
        <taxon>Bacteria</taxon>
        <taxon>Bacillati</taxon>
        <taxon>Actinomycetota</taxon>
        <taxon>Actinomycetes</taxon>
        <taxon>Kitasatosporales</taxon>
        <taxon>Streptomycetaceae</taxon>
        <taxon>Streptomyces</taxon>
    </lineage>
</organism>
<sequence>MPRSDQRAKGMHYLRGLLEAEGRKSIRNIATLFGGDATEQSLHHFITSSTWDWVPVRRALAQYVERVAPPQAYVVHPLIIPRAGATSVGVERRYVPALGQVVNSQQAVGVWAAAPYWSAPLNWRLQLPRRWLADQRTRRQAAIPEAEVAESLGQCSVTACLELIRKYRLPVRPVVMDARETDVATTIGRLRDADTPMLLRIDGALRLIVEEPGFPRRGVGMTAQQIMSTVWHMRRPGRRAGPRTPAPDPVGAVGGVVTVAATTAADAGRPADRNDMLLIGVAERGQWPAQLWLTDLTALSPGELLRLTRLTLRVERDLADIGGEVGFRDFSGRLFTGWHRHITLASAAHTVRVQHRLAGSLLPAGSG</sequence>